<dbReference type="Gene3D" id="1.50.10.10">
    <property type="match status" value="1"/>
</dbReference>
<dbReference type="GO" id="GO:0003824">
    <property type="term" value="F:catalytic activity"/>
    <property type="evidence" value="ECO:0007669"/>
    <property type="project" value="UniProtKB-ARBA"/>
</dbReference>
<evidence type="ECO:0000313" key="2">
    <source>
        <dbReference type="Proteomes" id="UP000077763"/>
    </source>
</evidence>
<reference evidence="1 2" key="1">
    <citation type="submission" date="2016-03" db="EMBL/GenBank/DDBJ databases">
        <authorList>
            <person name="Ploux O."/>
        </authorList>
    </citation>
    <scope>NUCLEOTIDE SEQUENCE [LARGE SCALE GENOMIC DNA]</scope>
    <source>
        <strain evidence="1 2">R-45371</strain>
    </source>
</reference>
<dbReference type="RefSeq" id="WP_064036102.1">
    <property type="nucleotide sequence ID" value="NZ_LUUH01000037.1"/>
</dbReference>
<evidence type="ECO:0000313" key="1">
    <source>
        <dbReference type="EMBL" id="OAI06255.1"/>
    </source>
</evidence>
<dbReference type="GO" id="GO:0005975">
    <property type="term" value="P:carbohydrate metabolic process"/>
    <property type="evidence" value="ECO:0007669"/>
    <property type="project" value="InterPro"/>
</dbReference>
<comment type="caution">
    <text evidence="1">The sequence shown here is derived from an EMBL/GenBank/DDBJ whole genome shotgun (WGS) entry which is preliminary data.</text>
</comment>
<dbReference type="EMBL" id="LUUH01000037">
    <property type="protein sequence ID" value="OAI06255.1"/>
    <property type="molecule type" value="Genomic_DNA"/>
</dbReference>
<dbReference type="AlphaFoldDB" id="A0A177MLI4"/>
<gene>
    <name evidence="1" type="ORF">A1353_09520</name>
</gene>
<dbReference type="Proteomes" id="UP000077763">
    <property type="component" value="Unassembled WGS sequence"/>
</dbReference>
<accession>A0A177MLI4</accession>
<dbReference type="InterPro" id="IPR012341">
    <property type="entry name" value="6hp_glycosidase-like_sf"/>
</dbReference>
<dbReference type="InterPro" id="IPR008928">
    <property type="entry name" value="6-hairpin_glycosidase_sf"/>
</dbReference>
<name>A0A177MLI4_METMH</name>
<proteinExistence type="predicted"/>
<dbReference type="InterPro" id="IPR037018">
    <property type="entry name" value="GH65_N"/>
</dbReference>
<dbReference type="SUPFAM" id="SSF48208">
    <property type="entry name" value="Six-hairpin glycosidases"/>
    <property type="match status" value="1"/>
</dbReference>
<organism evidence="1 2">
    <name type="scientific">Methylomonas methanica</name>
    <dbReference type="NCBI Taxonomy" id="421"/>
    <lineage>
        <taxon>Bacteria</taxon>
        <taxon>Pseudomonadati</taxon>
        <taxon>Pseudomonadota</taxon>
        <taxon>Gammaproteobacteria</taxon>
        <taxon>Methylococcales</taxon>
        <taxon>Methylococcaceae</taxon>
        <taxon>Methylomonas</taxon>
    </lineage>
</organism>
<dbReference type="Gene3D" id="2.70.98.40">
    <property type="entry name" value="Glycoside hydrolase, family 65, N-terminal domain"/>
    <property type="match status" value="1"/>
</dbReference>
<protein>
    <recommendedName>
        <fullName evidence="3">Cellobiose phosphorylase</fullName>
    </recommendedName>
</protein>
<evidence type="ECO:0008006" key="3">
    <source>
        <dbReference type="Google" id="ProtNLM"/>
    </source>
</evidence>
<sequence>MTQPNYFHAGENFFVIEQYNDCAPFASFLPGIAGMRGRPAWVFYVNRGQAIASFGVRNKDGAFLEFFPADKAYQLTPSRGFRTFLKVADGQQTHNYEPFQRGAGPDVTQRLYVTPHEVGVEEINPKLGLRLRADVFTLAEAPVAGLLRRVEIVNTSDKAKQIEIVDGLPQVLPYAMNQWILKFMSRTSEAFMRVEGVAENRPFYRLKVWPTDSPQVEPVIAGNFFVGVLDGEYNQAIVDPERIFGLAGDFSQPERFFSEQPLDFADQVTGNQTPAAFQHMMLSLQPGESRVFYGVYGHAGSREILDQFLIEAAQPDYFEAKREANRRLVENISQRAFTATAKPLFDAHARQCYLDNGLRGGFSMPVPGGAHLYLFGRKHGDLERDYNDFLLQDTPYSEGNGDFRDVLQNRRMDLFFDPALDAKNIRYFFNLIQPDGYNPCSLRNSRFALDAPDNFAHFYQRFPVLESLLHKEFKYAELVQALGNTPDAEAMLTAILSEAREMEDAEFDRGYWSDHWTYLVDLLISYAAIFPDRLAGLFQDKTYSFFDPTHIVAPRAQKYVLTPNGVRQYNAVQYRPEKKALIDARQQRRFQVRSQAGEGEIVYTSLLGKILTLVANKLATLDPAGVGIEMEADRPGWCDALNGLPGILGSSVNETIELKRLVEFTRTVLNQLDAPCLLPVELAQFVIALHALLGRADLTPQLFWQESGALKEAYREQVFMGFAGAEQALALADIQSFLSLVTNYLDTAIDKARTPGGIVTYFAYDAEQYRELETGGLAVTRFRQKQLPLFLEGFVHALRIADPTQAQALYQAVQHSELFDSKLGMYRVNEPLGDNALDLGRIGVFNYGWLENGSIFLHMHYKFVLEMVRAGLIDEFYAHIETLLVPFHAPSEYKRNPIENSSFLVSSGFTVDTRQHGRGCVARLSGATVEFLHLWTHLFVGPTPFVFADGLLAFQPAPLLVAAFFTTEAQMVTPFAETETLPADSATCTLFGSTLVVYVNPQRRDTFGEDAVKPLQFQLYGRDGTTQSISTASIEGSTAEALRSGRFRRIDVLLG</sequence>